<proteinExistence type="predicted"/>
<feature type="domain" description="K+ potassium transporter C-terminal" evidence="11">
    <location>
        <begin position="572"/>
        <end position="749"/>
    </location>
</feature>
<keyword evidence="2" id="KW-0813">Transport</keyword>
<dbReference type="PANTHER" id="PTHR30540:SF83">
    <property type="entry name" value="K+ POTASSIUM TRANSPORTER"/>
    <property type="match status" value="1"/>
</dbReference>
<keyword evidence="7" id="KW-0406">Ion transport</keyword>
<evidence type="ECO:0000256" key="9">
    <source>
        <dbReference type="SAM" id="Phobius"/>
    </source>
</evidence>
<sequence>MDSRVTADTLEKGMVQTRRPHTARGFGLLALSFTTLGVIHSSVATSPLYVLNSIWSPNGPAPPPEDVIGVLSAIIWSMTLLPLVKYAFICLHFGTGEGEGGSFALFQGLFPPPREDIDGDRVLTGDSAYKTRSVSGSGHISNRFRWPLLAWCLFATGLTMADGILTPAVSVTSAAAGIAVSKPSTAGSVTGISLALLTPFFLIQPLGTERLGIALSPVLFIWLLLLGVTGIVNITAHPAIFRAFDPSRAVMFFVRTKRFTDLAGVLLALTGCEAMFASLGQFNMLSIQLSFSAFVFPNLILAYLGQGARMIRDGEAVINNIFYATIPGSSNGPLFWIVYIFGILATLTASQAMVTSTFSLVQQLVNMKSLPPIRIKHTSEKIQGQVFIPIVNWILMIAVIVFVVAFKNSENLTNAYGFAVATVMFSTTTLLAVQMVYVKRLPVFVAVGFFVIFGFLDGLFWTASLEKIPHGAWATLMLALVMMVFMLFWTWAKRLEDRFDGTNRRNLRHFIIATEKGEVALPAGAPPPLASEADELTVGDSVQQYYYYARDRTAYDSAAEKDEDKRELVRIPTCAIFHKFASGKGVPHSFVGFIRQWPALPQVVIFLSVCVLPAPRVPPHERYDVNKVRSVKGFYGVTYYIGFREDFEVNIEEIIAKICSLENPGDQNSSETINEIRRAVLQTTHIVPHYHVLSKVDVREGGPMRVPLNWIRKFLIESIYRRLIISFPETAKWNGPADEIIRVGITAKI</sequence>
<feature type="transmembrane region" description="Helical" evidence="9">
    <location>
        <begin position="68"/>
        <end position="88"/>
    </location>
</feature>
<feature type="transmembrane region" description="Helical" evidence="9">
    <location>
        <begin position="443"/>
        <end position="461"/>
    </location>
</feature>
<evidence type="ECO:0000256" key="2">
    <source>
        <dbReference type="ARBA" id="ARBA00022448"/>
    </source>
</evidence>
<evidence type="ECO:0000256" key="8">
    <source>
        <dbReference type="ARBA" id="ARBA00023136"/>
    </source>
</evidence>
<evidence type="ECO:0000256" key="6">
    <source>
        <dbReference type="ARBA" id="ARBA00022989"/>
    </source>
</evidence>
<dbReference type="AlphaFoldDB" id="A0A9P6H6Y9"/>
<keyword evidence="5" id="KW-0630">Potassium</keyword>
<feature type="transmembrane region" description="Helical" evidence="9">
    <location>
        <begin position="219"/>
        <end position="241"/>
    </location>
</feature>
<feature type="domain" description="K+ potassium transporter integral membrane" evidence="10">
    <location>
        <begin position="32"/>
        <end position="511"/>
    </location>
</feature>
<evidence type="ECO:0000256" key="5">
    <source>
        <dbReference type="ARBA" id="ARBA00022958"/>
    </source>
</evidence>
<dbReference type="EMBL" id="WIUZ02000016">
    <property type="protein sequence ID" value="KAF9780444.1"/>
    <property type="molecule type" value="Genomic_DNA"/>
</dbReference>
<evidence type="ECO:0000313" key="12">
    <source>
        <dbReference type="EMBL" id="KAF9780444.1"/>
    </source>
</evidence>
<keyword evidence="4 9" id="KW-0812">Transmembrane</keyword>
<evidence type="ECO:0000313" key="13">
    <source>
        <dbReference type="Proteomes" id="UP000736335"/>
    </source>
</evidence>
<comment type="caution">
    <text evidence="12">The sequence shown here is derived from an EMBL/GenBank/DDBJ whole genome shotgun (WGS) entry which is preliminary data.</text>
</comment>
<feature type="transmembrane region" description="Helical" evidence="9">
    <location>
        <begin position="262"/>
        <end position="279"/>
    </location>
</feature>
<dbReference type="GO" id="GO:0015079">
    <property type="term" value="F:potassium ion transmembrane transporter activity"/>
    <property type="evidence" value="ECO:0007669"/>
    <property type="project" value="InterPro"/>
</dbReference>
<reference evidence="12" key="2">
    <citation type="submission" date="2020-11" db="EMBL/GenBank/DDBJ databases">
        <authorList>
            <consortium name="DOE Joint Genome Institute"/>
            <person name="Kuo A."/>
            <person name="Miyauchi S."/>
            <person name="Kiss E."/>
            <person name="Drula E."/>
            <person name="Kohler A."/>
            <person name="Sanchez-Garcia M."/>
            <person name="Andreopoulos B."/>
            <person name="Barry K.W."/>
            <person name="Bonito G."/>
            <person name="Buee M."/>
            <person name="Carver A."/>
            <person name="Chen C."/>
            <person name="Cichocki N."/>
            <person name="Clum A."/>
            <person name="Culley D."/>
            <person name="Crous P.W."/>
            <person name="Fauchery L."/>
            <person name="Girlanda M."/>
            <person name="Hayes R."/>
            <person name="Keri Z."/>
            <person name="Labutti K."/>
            <person name="Lipzen A."/>
            <person name="Lombard V."/>
            <person name="Magnuson J."/>
            <person name="Maillard F."/>
            <person name="Morin E."/>
            <person name="Murat C."/>
            <person name="Nolan M."/>
            <person name="Ohm R."/>
            <person name="Pangilinan J."/>
            <person name="Pereira M."/>
            <person name="Perotto S."/>
            <person name="Peter M."/>
            <person name="Riley R."/>
            <person name="Sitrit Y."/>
            <person name="Stielow B."/>
            <person name="Szollosi G."/>
            <person name="Zifcakova L."/>
            <person name="Stursova M."/>
            <person name="Spatafora J.W."/>
            <person name="Tedersoo L."/>
            <person name="Vaario L.-M."/>
            <person name="Yamada A."/>
            <person name="Yan M."/>
            <person name="Wang P."/>
            <person name="Xu J."/>
            <person name="Bruns T."/>
            <person name="Baldrian P."/>
            <person name="Vilgalys R."/>
            <person name="Henrissat B."/>
            <person name="Grigoriev I.V."/>
            <person name="Hibbett D."/>
            <person name="Nagy L.G."/>
            <person name="Martin F.M."/>
        </authorList>
    </citation>
    <scope>NUCLEOTIDE SEQUENCE</scope>
    <source>
        <strain evidence="12">UH-Tt-Lm1</strain>
    </source>
</reference>
<feature type="transmembrane region" description="Helical" evidence="9">
    <location>
        <begin position="26"/>
        <end position="48"/>
    </location>
</feature>
<keyword evidence="8 9" id="KW-0472">Membrane</keyword>
<name>A0A9P6H6Y9_9AGAM</name>
<keyword evidence="6 9" id="KW-1133">Transmembrane helix</keyword>
<organism evidence="12 13">
    <name type="scientific">Thelephora terrestris</name>
    <dbReference type="NCBI Taxonomy" id="56493"/>
    <lineage>
        <taxon>Eukaryota</taxon>
        <taxon>Fungi</taxon>
        <taxon>Dikarya</taxon>
        <taxon>Basidiomycota</taxon>
        <taxon>Agaricomycotina</taxon>
        <taxon>Agaricomycetes</taxon>
        <taxon>Thelephorales</taxon>
        <taxon>Thelephoraceae</taxon>
        <taxon>Thelephora</taxon>
    </lineage>
</organism>
<dbReference type="InterPro" id="IPR003855">
    <property type="entry name" value="K+_transporter"/>
</dbReference>
<keyword evidence="3" id="KW-0633">Potassium transport</keyword>
<protein>
    <submittedName>
        <fullName evidence="12">Potassium transporter</fullName>
    </submittedName>
</protein>
<feature type="transmembrane region" description="Helical" evidence="9">
    <location>
        <begin position="473"/>
        <end position="492"/>
    </location>
</feature>
<reference evidence="12" key="1">
    <citation type="journal article" date="2020" name="Nat. Commun.">
        <title>Large-scale genome sequencing of mycorrhizal fungi provides insights into the early evolution of symbiotic traits.</title>
        <authorList>
            <person name="Miyauchi S."/>
            <person name="Kiss E."/>
            <person name="Kuo A."/>
            <person name="Drula E."/>
            <person name="Kohler A."/>
            <person name="Sanchez-Garcia M."/>
            <person name="Morin E."/>
            <person name="Andreopoulos B."/>
            <person name="Barry K.W."/>
            <person name="Bonito G."/>
            <person name="Buee M."/>
            <person name="Carver A."/>
            <person name="Chen C."/>
            <person name="Cichocki N."/>
            <person name="Clum A."/>
            <person name="Culley D."/>
            <person name="Crous P.W."/>
            <person name="Fauchery L."/>
            <person name="Girlanda M."/>
            <person name="Hayes R.D."/>
            <person name="Keri Z."/>
            <person name="LaButti K."/>
            <person name="Lipzen A."/>
            <person name="Lombard V."/>
            <person name="Magnuson J."/>
            <person name="Maillard F."/>
            <person name="Murat C."/>
            <person name="Nolan M."/>
            <person name="Ohm R.A."/>
            <person name="Pangilinan J."/>
            <person name="Pereira M.F."/>
            <person name="Perotto S."/>
            <person name="Peter M."/>
            <person name="Pfister S."/>
            <person name="Riley R."/>
            <person name="Sitrit Y."/>
            <person name="Stielow J.B."/>
            <person name="Szollosi G."/>
            <person name="Zifcakova L."/>
            <person name="Stursova M."/>
            <person name="Spatafora J.W."/>
            <person name="Tedersoo L."/>
            <person name="Vaario L.M."/>
            <person name="Yamada A."/>
            <person name="Yan M."/>
            <person name="Wang P."/>
            <person name="Xu J."/>
            <person name="Bruns T."/>
            <person name="Baldrian P."/>
            <person name="Vilgalys R."/>
            <person name="Dunand C."/>
            <person name="Henrissat B."/>
            <person name="Grigoriev I.V."/>
            <person name="Hibbett D."/>
            <person name="Nagy L.G."/>
            <person name="Martin F.M."/>
        </authorList>
    </citation>
    <scope>NUCLEOTIDE SEQUENCE</scope>
    <source>
        <strain evidence="12">UH-Tt-Lm1</strain>
    </source>
</reference>
<feature type="transmembrane region" description="Helical" evidence="9">
    <location>
        <begin position="386"/>
        <end position="406"/>
    </location>
</feature>
<feature type="transmembrane region" description="Helical" evidence="9">
    <location>
        <begin position="285"/>
        <end position="304"/>
    </location>
</feature>
<feature type="transmembrane region" description="Helical" evidence="9">
    <location>
        <begin position="418"/>
        <end position="437"/>
    </location>
</feature>
<dbReference type="Pfam" id="PF02705">
    <property type="entry name" value="K_trans"/>
    <property type="match status" value="1"/>
</dbReference>
<dbReference type="OrthoDB" id="504708at2759"/>
<dbReference type="Pfam" id="PF22776">
    <property type="entry name" value="K_trans_C"/>
    <property type="match status" value="1"/>
</dbReference>
<evidence type="ECO:0000256" key="4">
    <source>
        <dbReference type="ARBA" id="ARBA00022692"/>
    </source>
</evidence>
<evidence type="ECO:0000256" key="7">
    <source>
        <dbReference type="ARBA" id="ARBA00023065"/>
    </source>
</evidence>
<accession>A0A9P6H6Y9</accession>
<dbReference type="PANTHER" id="PTHR30540">
    <property type="entry name" value="OSMOTIC STRESS POTASSIUM TRANSPORTER"/>
    <property type="match status" value="1"/>
</dbReference>
<evidence type="ECO:0000259" key="10">
    <source>
        <dbReference type="Pfam" id="PF02705"/>
    </source>
</evidence>
<dbReference type="InterPro" id="IPR053952">
    <property type="entry name" value="K_trans_C"/>
</dbReference>
<evidence type="ECO:0000256" key="3">
    <source>
        <dbReference type="ARBA" id="ARBA00022538"/>
    </source>
</evidence>
<evidence type="ECO:0000256" key="1">
    <source>
        <dbReference type="ARBA" id="ARBA00004141"/>
    </source>
</evidence>
<keyword evidence="13" id="KW-1185">Reference proteome</keyword>
<dbReference type="InterPro" id="IPR053951">
    <property type="entry name" value="K_trans_N"/>
</dbReference>
<dbReference type="Proteomes" id="UP000736335">
    <property type="component" value="Unassembled WGS sequence"/>
</dbReference>
<evidence type="ECO:0000259" key="11">
    <source>
        <dbReference type="Pfam" id="PF22776"/>
    </source>
</evidence>
<feature type="transmembrane region" description="Helical" evidence="9">
    <location>
        <begin position="189"/>
        <end position="207"/>
    </location>
</feature>
<gene>
    <name evidence="12" type="ORF">BJ322DRAFT_293309</name>
</gene>
<dbReference type="GO" id="GO:0016020">
    <property type="term" value="C:membrane"/>
    <property type="evidence" value="ECO:0007669"/>
    <property type="project" value="UniProtKB-SubCell"/>
</dbReference>
<comment type="subcellular location">
    <subcellularLocation>
        <location evidence="1">Membrane</location>
        <topology evidence="1">Multi-pass membrane protein</topology>
    </subcellularLocation>
</comment>